<evidence type="ECO:0000313" key="2">
    <source>
        <dbReference type="Proteomes" id="UP001367508"/>
    </source>
</evidence>
<accession>A0AAN9MS43</accession>
<dbReference type="AlphaFoldDB" id="A0AAN9MS43"/>
<gene>
    <name evidence="1" type="ORF">VNO77_00904</name>
</gene>
<dbReference type="EMBL" id="JAYMYQ010000001">
    <property type="protein sequence ID" value="KAK7358961.1"/>
    <property type="molecule type" value="Genomic_DNA"/>
</dbReference>
<name>A0AAN9MS43_CANGL</name>
<dbReference type="Proteomes" id="UP001367508">
    <property type="component" value="Unassembled WGS sequence"/>
</dbReference>
<organism evidence="1 2">
    <name type="scientific">Canavalia gladiata</name>
    <name type="common">Sword bean</name>
    <name type="synonym">Dolichos gladiatus</name>
    <dbReference type="NCBI Taxonomy" id="3824"/>
    <lineage>
        <taxon>Eukaryota</taxon>
        <taxon>Viridiplantae</taxon>
        <taxon>Streptophyta</taxon>
        <taxon>Embryophyta</taxon>
        <taxon>Tracheophyta</taxon>
        <taxon>Spermatophyta</taxon>
        <taxon>Magnoliopsida</taxon>
        <taxon>eudicotyledons</taxon>
        <taxon>Gunneridae</taxon>
        <taxon>Pentapetalae</taxon>
        <taxon>rosids</taxon>
        <taxon>fabids</taxon>
        <taxon>Fabales</taxon>
        <taxon>Fabaceae</taxon>
        <taxon>Papilionoideae</taxon>
        <taxon>50 kb inversion clade</taxon>
        <taxon>NPAAA clade</taxon>
        <taxon>indigoferoid/millettioid clade</taxon>
        <taxon>Phaseoleae</taxon>
        <taxon>Canavalia</taxon>
    </lineage>
</organism>
<reference evidence="1 2" key="1">
    <citation type="submission" date="2024-01" db="EMBL/GenBank/DDBJ databases">
        <title>The genomes of 5 underutilized Papilionoideae crops provide insights into root nodulation and disease resistanc.</title>
        <authorList>
            <person name="Jiang F."/>
        </authorList>
    </citation>
    <scope>NUCLEOTIDE SEQUENCE [LARGE SCALE GENOMIC DNA]</scope>
    <source>
        <strain evidence="1">LVBAO_FW01</strain>
        <tissue evidence="1">Leaves</tissue>
    </source>
</reference>
<comment type="caution">
    <text evidence="1">The sequence shown here is derived from an EMBL/GenBank/DDBJ whole genome shotgun (WGS) entry which is preliminary data.</text>
</comment>
<sequence length="80" mass="9369">MNNEEIAMIHFWNRHRHTVEVRFDPARHKERFSIPTAILSGKREKISFDHFIVKSQASKTDGIPSLHIRVGVVPRNVIRL</sequence>
<evidence type="ECO:0000313" key="1">
    <source>
        <dbReference type="EMBL" id="KAK7358961.1"/>
    </source>
</evidence>
<proteinExistence type="predicted"/>
<keyword evidence="2" id="KW-1185">Reference proteome</keyword>
<protein>
    <submittedName>
        <fullName evidence="1">Uncharacterized protein</fullName>
    </submittedName>
</protein>